<gene>
    <name evidence="2" type="ORF">EZE20_22625</name>
</gene>
<feature type="chain" id="PRO_5020807769" description="Lipoprotein" evidence="1">
    <location>
        <begin position="20"/>
        <end position="151"/>
    </location>
</feature>
<dbReference type="AlphaFoldDB" id="A0A4R4JWJ2"/>
<reference evidence="2 3" key="1">
    <citation type="submission" date="2019-02" db="EMBL/GenBank/DDBJ databases">
        <title>Arundinibacter roseus gen. nov., sp. nov., a new member of the family Cytophagaceae.</title>
        <authorList>
            <person name="Szuroczki S."/>
            <person name="Khayer B."/>
            <person name="Sproer C."/>
            <person name="Toumi M."/>
            <person name="Szabo A."/>
            <person name="Felfoldi T."/>
            <person name="Schumann P."/>
            <person name="Toth E."/>
        </authorList>
    </citation>
    <scope>NUCLEOTIDE SEQUENCE [LARGE SCALE GENOMIC DNA]</scope>
    <source>
        <strain evidence="2 3">DMA-k-7a</strain>
    </source>
</reference>
<proteinExistence type="predicted"/>
<dbReference type="OrthoDB" id="9846252at2"/>
<feature type="signal peptide" evidence="1">
    <location>
        <begin position="1"/>
        <end position="19"/>
    </location>
</feature>
<evidence type="ECO:0008006" key="4">
    <source>
        <dbReference type="Google" id="ProtNLM"/>
    </source>
</evidence>
<dbReference type="EMBL" id="SMJU01000021">
    <property type="protein sequence ID" value="TDB59128.1"/>
    <property type="molecule type" value="Genomic_DNA"/>
</dbReference>
<evidence type="ECO:0000256" key="1">
    <source>
        <dbReference type="SAM" id="SignalP"/>
    </source>
</evidence>
<keyword evidence="1" id="KW-0732">Signal</keyword>
<keyword evidence="3" id="KW-1185">Reference proteome</keyword>
<organism evidence="2 3">
    <name type="scientific">Arundinibacter roseus</name>
    <dbReference type="NCBI Taxonomy" id="2070510"/>
    <lineage>
        <taxon>Bacteria</taxon>
        <taxon>Pseudomonadati</taxon>
        <taxon>Bacteroidota</taxon>
        <taxon>Cytophagia</taxon>
        <taxon>Cytophagales</taxon>
        <taxon>Spirosomataceae</taxon>
        <taxon>Arundinibacter</taxon>
    </lineage>
</organism>
<dbReference type="Proteomes" id="UP000295706">
    <property type="component" value="Unassembled WGS sequence"/>
</dbReference>
<evidence type="ECO:0000313" key="3">
    <source>
        <dbReference type="Proteomes" id="UP000295706"/>
    </source>
</evidence>
<sequence length="151" mass="15635">MNGMKLLSICASISLTLMAGTCGKKTEDVPPVQSGVTMKVDGVSWSGQVIAQMIDSETLVVNAINASASSQETVGIVIEKVNKTGSYPIKVRTGNGFLFSRNAVIYSGDADGQVEVTAINTAGGKTVPKGTFRATCLSKTGAKVVITDGKF</sequence>
<accession>A0A4R4JWJ2</accession>
<comment type="caution">
    <text evidence="2">The sequence shown here is derived from an EMBL/GenBank/DDBJ whole genome shotgun (WGS) entry which is preliminary data.</text>
</comment>
<evidence type="ECO:0000313" key="2">
    <source>
        <dbReference type="EMBL" id="TDB59128.1"/>
    </source>
</evidence>
<name>A0A4R4JWJ2_9BACT</name>
<dbReference type="RefSeq" id="WP_132122056.1">
    <property type="nucleotide sequence ID" value="NZ_SMJU01000021.1"/>
</dbReference>
<protein>
    <recommendedName>
        <fullName evidence="4">Lipoprotein</fullName>
    </recommendedName>
</protein>